<dbReference type="Pfam" id="PF17585">
    <property type="entry name" value="Phage_Arf"/>
    <property type="match status" value="1"/>
</dbReference>
<dbReference type="RefSeq" id="WP_212588755.1">
    <property type="nucleotide sequence ID" value="NZ_JAERKB010000001.1"/>
</dbReference>
<name>A0ABS5JCR7_9GAMM</name>
<evidence type="ECO:0000313" key="2">
    <source>
        <dbReference type="Proteomes" id="UP000680634"/>
    </source>
</evidence>
<gene>
    <name evidence="1" type="ORF">JK232_02425</name>
</gene>
<organism evidence="1 2">
    <name type="scientific">Nissabacter archeti</name>
    <dbReference type="NCBI Taxonomy" id="1917880"/>
    <lineage>
        <taxon>Bacteria</taxon>
        <taxon>Pseudomonadati</taxon>
        <taxon>Pseudomonadota</taxon>
        <taxon>Gammaproteobacteria</taxon>
        <taxon>Enterobacterales</taxon>
        <taxon>Yersiniaceae</taxon>
        <taxon>Nissabacter</taxon>
    </lineage>
</organism>
<comment type="caution">
    <text evidence="1">The sequence shown here is derived from an EMBL/GenBank/DDBJ whole genome shotgun (WGS) entry which is preliminary data.</text>
</comment>
<accession>A0ABS5JCR7</accession>
<keyword evidence="2" id="KW-1185">Reference proteome</keyword>
<dbReference type="EMBL" id="JAERKB010000001">
    <property type="protein sequence ID" value="MBS0967740.1"/>
    <property type="molecule type" value="Genomic_DNA"/>
</dbReference>
<sequence>MNEWSDDAFIALMKDVWPEEPIDIGEPVDLAAERQKPEISWAEFAGNYQ</sequence>
<reference evidence="2" key="2">
    <citation type="submission" date="2023-07" db="EMBL/GenBank/DDBJ databases">
        <title>Genome-inferred correspondence between phylogeny and metabolic traits in the wild Drosophila gut microbiome.</title>
        <authorList>
            <person name="Bueno E."/>
            <person name="Blow F."/>
            <person name="Douglas A.E."/>
        </authorList>
    </citation>
    <scope>NUCLEOTIDE SEQUENCE [LARGE SCALE GENOMIC DNA]</scope>
    <source>
        <strain evidence="2">JGM97</strain>
    </source>
</reference>
<dbReference type="Proteomes" id="UP000680634">
    <property type="component" value="Unassembled WGS sequence"/>
</dbReference>
<proteinExistence type="predicted"/>
<protein>
    <submittedName>
        <fullName evidence="1">Uncharacterized protein</fullName>
    </submittedName>
</protein>
<evidence type="ECO:0000313" key="1">
    <source>
        <dbReference type="EMBL" id="MBS0967740.1"/>
    </source>
</evidence>
<dbReference type="InterPro" id="IPR020293">
    <property type="entry name" value="Arf"/>
</dbReference>
<reference evidence="1 2" key="1">
    <citation type="submission" date="2020-12" db="EMBL/GenBank/DDBJ databases">
        <authorList>
            <person name="Mcmullen J.G."/>
        </authorList>
    </citation>
    <scope>NUCLEOTIDE SEQUENCE [LARGE SCALE GENOMIC DNA]</scope>
    <source>
        <strain evidence="1 2">JGM97</strain>
    </source>
</reference>